<name>A0A4Z0B183_9PSED</name>
<keyword evidence="4" id="KW-1185">Reference proteome</keyword>
<protein>
    <submittedName>
        <fullName evidence="3">Type 1 fimbrial protein</fullName>
    </submittedName>
</protein>
<dbReference type="PANTHER" id="PTHR33420">
    <property type="entry name" value="FIMBRIAL SUBUNIT ELFA-RELATED"/>
    <property type="match status" value="1"/>
</dbReference>
<proteinExistence type="predicted"/>
<dbReference type="PANTHER" id="PTHR33420:SF27">
    <property type="entry name" value="PROTEIN FIMG"/>
    <property type="match status" value="1"/>
</dbReference>
<dbReference type="GO" id="GO:0009289">
    <property type="term" value="C:pilus"/>
    <property type="evidence" value="ECO:0007669"/>
    <property type="project" value="InterPro"/>
</dbReference>
<dbReference type="SUPFAM" id="SSF49401">
    <property type="entry name" value="Bacterial adhesins"/>
    <property type="match status" value="1"/>
</dbReference>
<evidence type="ECO:0000256" key="1">
    <source>
        <dbReference type="SAM" id="SignalP"/>
    </source>
</evidence>
<reference evidence="3 4" key="1">
    <citation type="journal article" date="2019" name="Syst. Appl. Microbiol.">
        <title>New species of pathogenic Pseudomonas isolated from citrus in Tunisia: Proposal of Pseudomonas kairouanensis sp. nov. and Pseudomonas nabeulensis sp. nov.</title>
        <authorList>
            <person name="Oueslati M."/>
            <person name="Mulet M."/>
            <person name="Gomila M."/>
            <person name="Berge O."/>
            <person name="Hajlaoui M.R."/>
            <person name="Lalucat J."/>
            <person name="Sadfi-Zouaoui N."/>
            <person name="Garcia-Valdes E."/>
        </authorList>
    </citation>
    <scope>NUCLEOTIDE SEQUENCE [LARGE SCALE GENOMIC DNA]</scope>
    <source>
        <strain evidence="3 4">KC12</strain>
    </source>
</reference>
<dbReference type="InterPro" id="IPR050263">
    <property type="entry name" value="Bact_Fimbrial_Adh_Pro"/>
</dbReference>
<dbReference type="Proteomes" id="UP000297391">
    <property type="component" value="Unassembled WGS sequence"/>
</dbReference>
<dbReference type="Pfam" id="PF00419">
    <property type="entry name" value="Fimbrial"/>
    <property type="match status" value="1"/>
</dbReference>
<dbReference type="Gene3D" id="2.60.40.1090">
    <property type="entry name" value="Fimbrial-type adhesion domain"/>
    <property type="match status" value="1"/>
</dbReference>
<dbReference type="GO" id="GO:0043709">
    <property type="term" value="P:cell adhesion involved in single-species biofilm formation"/>
    <property type="evidence" value="ECO:0007669"/>
    <property type="project" value="TreeGrafter"/>
</dbReference>
<gene>
    <name evidence="3" type="ORF">DYL59_02400</name>
</gene>
<dbReference type="InterPro" id="IPR000259">
    <property type="entry name" value="Adhesion_dom_fimbrial"/>
</dbReference>
<feature type="signal peptide" evidence="1">
    <location>
        <begin position="1"/>
        <end position="17"/>
    </location>
</feature>
<organism evidence="3 4">
    <name type="scientific">Pseudomonas kairouanensis</name>
    <dbReference type="NCBI Taxonomy" id="2293832"/>
    <lineage>
        <taxon>Bacteria</taxon>
        <taxon>Pseudomonadati</taxon>
        <taxon>Pseudomonadota</taxon>
        <taxon>Gammaproteobacteria</taxon>
        <taxon>Pseudomonadales</taxon>
        <taxon>Pseudomonadaceae</taxon>
        <taxon>Pseudomonas</taxon>
    </lineage>
</organism>
<dbReference type="RefSeq" id="WP_135287734.1">
    <property type="nucleotide sequence ID" value="NZ_QUZU01000002.1"/>
</dbReference>
<dbReference type="AlphaFoldDB" id="A0A4Z0B183"/>
<feature type="chain" id="PRO_5021473634" evidence="1">
    <location>
        <begin position="18"/>
        <end position="162"/>
    </location>
</feature>
<dbReference type="InterPro" id="IPR008966">
    <property type="entry name" value="Adhesion_dom_sf"/>
</dbReference>
<accession>A0A4Z0B183</accession>
<evidence type="ECO:0000313" key="4">
    <source>
        <dbReference type="Proteomes" id="UP000297391"/>
    </source>
</evidence>
<feature type="domain" description="Fimbrial-type adhesion" evidence="2">
    <location>
        <begin position="26"/>
        <end position="161"/>
    </location>
</feature>
<evidence type="ECO:0000313" key="3">
    <source>
        <dbReference type="EMBL" id="TFY91958.1"/>
    </source>
</evidence>
<evidence type="ECO:0000259" key="2">
    <source>
        <dbReference type="Pfam" id="PF00419"/>
    </source>
</evidence>
<dbReference type="InterPro" id="IPR036937">
    <property type="entry name" value="Adhesion_dom_fimbrial_sf"/>
</dbReference>
<sequence>MKALLWTLLALSSAVAAQPVDETRIDVSGKLIAPPCSPRFPSTQQVDLGTVNISQLADNSAVATEVPLVFDCQAGSQVSLTLSAGLGSVDTHTLLTSRPALGLRFALLNKNAKADLGLGDIGTWPVSDQPLELTLQVTPVSVGTLPEAGSYNAMLLMQITYR</sequence>
<dbReference type="OrthoDB" id="7015440at2"/>
<comment type="caution">
    <text evidence="3">The sequence shown here is derived from an EMBL/GenBank/DDBJ whole genome shotgun (WGS) entry which is preliminary data.</text>
</comment>
<keyword evidence="1" id="KW-0732">Signal</keyword>
<dbReference type="EMBL" id="QUZU01000002">
    <property type="protein sequence ID" value="TFY91958.1"/>
    <property type="molecule type" value="Genomic_DNA"/>
</dbReference>